<dbReference type="InterPro" id="IPR000473">
    <property type="entry name" value="Ribosomal_bL36"/>
</dbReference>
<reference evidence="5" key="1">
    <citation type="journal article" date="2020" name="Parasit. Vectors">
        <title>Annotation and characterization of Babesia gibsoni apicoplast genome.</title>
        <authorList>
            <person name="Liu Q."/>
            <person name="Yu L."/>
            <person name="Jiang F."/>
            <person name="Li M."/>
            <person name="Zhan X."/>
            <person name="Huang Y."/>
            <person name="Wang S."/>
            <person name="Du X."/>
            <person name="He L."/>
            <person name="Zhao J."/>
        </authorList>
    </citation>
    <scope>NUCLEOTIDE SEQUENCE</scope>
    <source>
        <strain evidence="5">Wuhan</strain>
    </source>
</reference>
<organism evidence="5">
    <name type="scientific">Babesia gibsoni</name>
    <dbReference type="NCBI Taxonomy" id="33632"/>
    <lineage>
        <taxon>Eukaryota</taxon>
        <taxon>Sar</taxon>
        <taxon>Alveolata</taxon>
        <taxon>Apicomplexa</taxon>
        <taxon>Aconoidasida</taxon>
        <taxon>Piroplasmida</taxon>
        <taxon>Babesiidae</taxon>
        <taxon>Babesia</taxon>
    </lineage>
</organism>
<dbReference type="PANTHER" id="PTHR42888:SF1">
    <property type="entry name" value="LARGE RIBOSOMAL SUBUNIT PROTEIN BL36C"/>
    <property type="match status" value="1"/>
</dbReference>
<dbReference type="NCBIfam" id="TIGR01022">
    <property type="entry name" value="rpmJ_bact"/>
    <property type="match status" value="1"/>
</dbReference>
<accession>A0A6M8NTP8</accession>
<dbReference type="PANTHER" id="PTHR42888">
    <property type="entry name" value="50S RIBOSOMAL PROTEIN L36, CHLOROPLASTIC"/>
    <property type="match status" value="1"/>
</dbReference>
<evidence type="ECO:0000256" key="3">
    <source>
        <dbReference type="ARBA" id="ARBA00023274"/>
    </source>
</evidence>
<comment type="similarity">
    <text evidence="1 4">Belongs to the bacterial ribosomal protein bL36 family.</text>
</comment>
<dbReference type="GO" id="GO:0006412">
    <property type="term" value="P:translation"/>
    <property type="evidence" value="ECO:0007669"/>
    <property type="project" value="InterPro"/>
</dbReference>
<evidence type="ECO:0000256" key="2">
    <source>
        <dbReference type="ARBA" id="ARBA00022980"/>
    </source>
</evidence>
<proteinExistence type="inferred from homology"/>
<evidence type="ECO:0000313" key="5">
    <source>
        <dbReference type="EMBL" id="QKG04102.1"/>
    </source>
</evidence>
<dbReference type="AlphaFoldDB" id="A0A6M8NTP8"/>
<gene>
    <name evidence="5" type="primary">rpl36</name>
</gene>
<dbReference type="GO" id="GO:1990904">
    <property type="term" value="C:ribonucleoprotein complex"/>
    <property type="evidence" value="ECO:0007669"/>
    <property type="project" value="UniProtKB-KW"/>
</dbReference>
<keyword evidence="2 4" id="KW-0689">Ribosomal protein</keyword>
<dbReference type="GO" id="GO:0003735">
    <property type="term" value="F:structural constituent of ribosome"/>
    <property type="evidence" value="ECO:0007669"/>
    <property type="project" value="InterPro"/>
</dbReference>
<keyword evidence="3 4" id="KW-0687">Ribonucleoprotein</keyword>
<dbReference type="Pfam" id="PF00444">
    <property type="entry name" value="Ribosomal_L36"/>
    <property type="match status" value="1"/>
</dbReference>
<sequence length="37" mass="4457">MKIKTSIKLLCNNCKIIKRNKKLINICINLKHKYKQK</sequence>
<dbReference type="GO" id="GO:0005737">
    <property type="term" value="C:cytoplasm"/>
    <property type="evidence" value="ECO:0007669"/>
    <property type="project" value="UniProtKB-ARBA"/>
</dbReference>
<dbReference type="GO" id="GO:0005840">
    <property type="term" value="C:ribosome"/>
    <property type="evidence" value="ECO:0007669"/>
    <property type="project" value="UniProtKB-KW"/>
</dbReference>
<evidence type="ECO:0000256" key="4">
    <source>
        <dbReference type="RuleBase" id="RU000570"/>
    </source>
</evidence>
<protein>
    <recommendedName>
        <fullName evidence="4">Ribosomal protein</fullName>
    </recommendedName>
</protein>
<dbReference type="SUPFAM" id="SSF57840">
    <property type="entry name" value="Ribosomal protein L36"/>
    <property type="match status" value="1"/>
</dbReference>
<name>A0A6M8NTP8_BABGI</name>
<dbReference type="EMBL" id="MN481613">
    <property type="protein sequence ID" value="QKG04102.1"/>
    <property type="molecule type" value="Genomic_DNA"/>
</dbReference>
<dbReference type="InterPro" id="IPR035977">
    <property type="entry name" value="Ribosomal_bL36_sp"/>
</dbReference>
<evidence type="ECO:0000256" key="1">
    <source>
        <dbReference type="ARBA" id="ARBA00007645"/>
    </source>
</evidence>